<sequence>MITLTQMGQNAKVAEQQLSQLSTIKKNQVLKTMASKIRENSAAILKANEIDMHDAQNNGVRKVMLDRLKLDEARINSMADGLEEVAGLADPIGEVLKGWTTEAGLDISQIRVPMGVIGMIYEARPNVTVDAAGLTFKAGSAVILRGGKEAIHSNQALVTALREALTSEHVLADDIQLVTDTSHETATALMQLTEYLDVLIPRGSAKFIQMVVQKAKVPVIETGAGNCHVYVDEGADLQMATNIVVNAKTQRPSVCNAMEKLVVNQAVAEKLLPMVARALKPFNVDLRGDARAKQILPEISLANDDDWGTEYNDYIMAIKIVDNLDQAIAHINRYNTKHSEAIITNNYAHSERFTKEIDAAVVYVNASTRFTDGYEFGFGAEIGISTQKLHARGPMGLNEITSTKYVIRGNGQVRK</sequence>
<dbReference type="NCBIfam" id="NF001221">
    <property type="entry name" value="PRK00197.1"/>
    <property type="match status" value="1"/>
</dbReference>
<dbReference type="PATRIC" id="fig|319653.3.peg.2049"/>
<protein>
    <recommendedName>
        <fullName evidence="7">Gamma-glutamyl phosphate reductase</fullName>
        <shortName evidence="7">GPR</shortName>
        <ecNumber evidence="7">1.2.1.41</ecNumber>
    </recommendedName>
    <alternativeName>
        <fullName evidence="7">Glutamate-5-semialdehyde dehydrogenase</fullName>
    </alternativeName>
    <alternativeName>
        <fullName evidence="7">Glutamyl-gamma-semialdehyde dehydrogenase</fullName>
        <shortName evidence="7">GSA dehydrogenase</shortName>
    </alternativeName>
</protein>
<dbReference type="OrthoDB" id="9809970at2"/>
<evidence type="ECO:0000313" key="9">
    <source>
        <dbReference type="EMBL" id="KRN82628.1"/>
    </source>
</evidence>
<evidence type="ECO:0000256" key="5">
    <source>
        <dbReference type="ARBA" id="ARBA00023002"/>
    </source>
</evidence>
<dbReference type="Gene3D" id="3.40.309.10">
    <property type="entry name" value="Aldehyde Dehydrogenase, Chain A, domain 2"/>
    <property type="match status" value="1"/>
</dbReference>
<dbReference type="UniPathway" id="UPA00098">
    <property type="reaction ID" value="UER00360"/>
</dbReference>
<comment type="catalytic activity">
    <reaction evidence="6 7">
        <text>L-glutamate 5-semialdehyde + phosphate + NADP(+) = L-glutamyl 5-phosphate + NADPH + H(+)</text>
        <dbReference type="Rhea" id="RHEA:19541"/>
        <dbReference type="ChEBI" id="CHEBI:15378"/>
        <dbReference type="ChEBI" id="CHEBI:43474"/>
        <dbReference type="ChEBI" id="CHEBI:57783"/>
        <dbReference type="ChEBI" id="CHEBI:58066"/>
        <dbReference type="ChEBI" id="CHEBI:58274"/>
        <dbReference type="ChEBI" id="CHEBI:58349"/>
        <dbReference type="EC" id="1.2.1.41"/>
    </reaction>
</comment>
<keyword evidence="4 7" id="KW-0521">NADP</keyword>
<dbReference type="Proteomes" id="UP000051749">
    <property type="component" value="Unassembled WGS sequence"/>
</dbReference>
<dbReference type="GO" id="GO:0004350">
    <property type="term" value="F:glutamate-5-semialdehyde dehydrogenase activity"/>
    <property type="evidence" value="ECO:0007669"/>
    <property type="project" value="UniProtKB-UniRule"/>
</dbReference>
<reference evidence="10 12" key="2">
    <citation type="submission" date="2016-10" db="EMBL/GenBank/DDBJ databases">
        <authorList>
            <person name="Varghese N."/>
            <person name="Submissions S."/>
        </authorList>
    </citation>
    <scope>NUCLEOTIDE SEQUENCE [LARGE SCALE GENOMIC DNA]</scope>
    <source>
        <strain evidence="10 12">CGMCC 1.3889</strain>
    </source>
</reference>
<dbReference type="InterPro" id="IPR016161">
    <property type="entry name" value="Ald_DH/histidinol_DH"/>
</dbReference>
<dbReference type="GO" id="GO:0055129">
    <property type="term" value="P:L-proline biosynthetic process"/>
    <property type="evidence" value="ECO:0007669"/>
    <property type="project" value="UniProtKB-UniRule"/>
</dbReference>
<dbReference type="AlphaFoldDB" id="A0A0R2K8N7"/>
<dbReference type="InterPro" id="IPR020593">
    <property type="entry name" value="G-glutamylP_reductase_CS"/>
</dbReference>
<dbReference type="EC" id="1.2.1.41" evidence="7"/>
<dbReference type="GO" id="GO:0005737">
    <property type="term" value="C:cytoplasm"/>
    <property type="evidence" value="ECO:0007669"/>
    <property type="project" value="UniProtKB-SubCell"/>
</dbReference>
<dbReference type="PANTHER" id="PTHR11063">
    <property type="entry name" value="GLUTAMATE SEMIALDEHYDE DEHYDROGENASE"/>
    <property type="match status" value="1"/>
</dbReference>
<dbReference type="GO" id="GO:0050661">
    <property type="term" value="F:NADP binding"/>
    <property type="evidence" value="ECO:0007669"/>
    <property type="project" value="InterPro"/>
</dbReference>
<evidence type="ECO:0000256" key="3">
    <source>
        <dbReference type="ARBA" id="ARBA00022650"/>
    </source>
</evidence>
<gene>
    <name evidence="7" type="primary">proA</name>
    <name evidence="9" type="ORF">IV87_GL002011</name>
    <name evidence="10" type="ORF">SAMN04487973_10710</name>
</gene>
<dbReference type="FunFam" id="3.40.309.10:FF:000006">
    <property type="entry name" value="Gamma-glutamyl phosphate reductase"/>
    <property type="match status" value="1"/>
</dbReference>
<evidence type="ECO:0000313" key="11">
    <source>
        <dbReference type="Proteomes" id="UP000051749"/>
    </source>
</evidence>
<dbReference type="PROSITE" id="PS01223">
    <property type="entry name" value="PROA"/>
    <property type="match status" value="1"/>
</dbReference>
<evidence type="ECO:0000256" key="4">
    <source>
        <dbReference type="ARBA" id="ARBA00022857"/>
    </source>
</evidence>
<organism evidence="9 11">
    <name type="scientific">Pediococcus ethanolidurans</name>
    <dbReference type="NCBI Taxonomy" id="319653"/>
    <lineage>
        <taxon>Bacteria</taxon>
        <taxon>Bacillati</taxon>
        <taxon>Bacillota</taxon>
        <taxon>Bacilli</taxon>
        <taxon>Lactobacillales</taxon>
        <taxon>Lactobacillaceae</taxon>
        <taxon>Pediococcus</taxon>
    </lineage>
</organism>
<comment type="subcellular location">
    <subcellularLocation>
        <location evidence="7">Cytoplasm</location>
    </subcellularLocation>
</comment>
<dbReference type="CDD" id="cd07079">
    <property type="entry name" value="ALDH_F18-19_ProA-GPR"/>
    <property type="match status" value="1"/>
</dbReference>
<dbReference type="STRING" id="319653.SAMN04487973_10710"/>
<name>A0A0R2K8N7_9LACO</name>
<comment type="function">
    <text evidence="7">Catalyzes the NADPH-dependent reduction of L-glutamate 5-phosphate into L-glutamate 5-semialdehyde and phosphate. The product spontaneously undergoes cyclization to form 1-pyrroline-5-carboxylate.</text>
</comment>
<keyword evidence="3 7" id="KW-0641">Proline biosynthesis</keyword>
<dbReference type="PIRSF" id="PIRSF000151">
    <property type="entry name" value="GPR"/>
    <property type="match status" value="1"/>
</dbReference>
<dbReference type="NCBIfam" id="TIGR00407">
    <property type="entry name" value="proA"/>
    <property type="match status" value="1"/>
</dbReference>
<dbReference type="InterPro" id="IPR016162">
    <property type="entry name" value="Ald_DH_N"/>
</dbReference>
<dbReference type="Proteomes" id="UP000182818">
    <property type="component" value="Unassembled WGS sequence"/>
</dbReference>
<comment type="caution">
    <text evidence="9">The sequence shown here is derived from an EMBL/GenBank/DDBJ whole genome shotgun (WGS) entry which is preliminary data.</text>
</comment>
<accession>A0A0R2K8N7</accession>
<feature type="domain" description="Aldehyde dehydrogenase" evidence="8">
    <location>
        <begin position="9"/>
        <end position="285"/>
    </location>
</feature>
<dbReference type="RefSeq" id="WP_057805873.1">
    <property type="nucleotide sequence ID" value="NZ_BJYP01000013.1"/>
</dbReference>
<comment type="pathway">
    <text evidence="1 7">Amino-acid biosynthesis; L-proline biosynthesis; L-glutamate 5-semialdehyde from L-glutamate: step 2/2.</text>
</comment>
<dbReference type="Gene3D" id="3.40.605.10">
    <property type="entry name" value="Aldehyde Dehydrogenase, Chain A, domain 1"/>
    <property type="match status" value="1"/>
</dbReference>
<dbReference type="PANTHER" id="PTHR11063:SF8">
    <property type="entry name" value="DELTA-1-PYRROLINE-5-CARBOXYLATE SYNTHASE"/>
    <property type="match status" value="1"/>
</dbReference>
<keyword evidence="5 7" id="KW-0560">Oxidoreductase</keyword>
<keyword evidence="12" id="KW-1185">Reference proteome</keyword>
<dbReference type="GeneID" id="76043367"/>
<dbReference type="HAMAP" id="MF_00412">
    <property type="entry name" value="ProA"/>
    <property type="match status" value="1"/>
</dbReference>
<evidence type="ECO:0000313" key="12">
    <source>
        <dbReference type="Proteomes" id="UP000182818"/>
    </source>
</evidence>
<reference evidence="9 11" key="1">
    <citation type="journal article" date="2015" name="Genome Announc.">
        <title>Expanding the biotechnology potential of lactobacilli through comparative genomics of 213 strains and associated genera.</title>
        <authorList>
            <person name="Sun Z."/>
            <person name="Harris H.M."/>
            <person name="McCann A."/>
            <person name="Guo C."/>
            <person name="Argimon S."/>
            <person name="Zhang W."/>
            <person name="Yang X."/>
            <person name="Jeffery I.B."/>
            <person name="Cooney J.C."/>
            <person name="Kagawa T.F."/>
            <person name="Liu W."/>
            <person name="Song Y."/>
            <person name="Salvetti E."/>
            <person name="Wrobel A."/>
            <person name="Rasinkangas P."/>
            <person name="Parkhill J."/>
            <person name="Rea M.C."/>
            <person name="O'Sullivan O."/>
            <person name="Ritari J."/>
            <person name="Douillard F.P."/>
            <person name="Paul Ross R."/>
            <person name="Yang R."/>
            <person name="Briner A.E."/>
            <person name="Felis G.E."/>
            <person name="de Vos W.M."/>
            <person name="Barrangou R."/>
            <person name="Klaenhammer T.R."/>
            <person name="Caufield P.W."/>
            <person name="Cui Y."/>
            <person name="Zhang H."/>
            <person name="O'Toole P.W."/>
        </authorList>
    </citation>
    <scope>NUCLEOTIDE SEQUENCE [LARGE SCALE GENOMIC DNA]</scope>
    <source>
        <strain evidence="9 11">DSM 22301</strain>
    </source>
</reference>
<dbReference type="Pfam" id="PF00171">
    <property type="entry name" value="Aldedh"/>
    <property type="match status" value="2"/>
</dbReference>
<dbReference type="InterPro" id="IPR015590">
    <property type="entry name" value="Aldehyde_DH_dom"/>
</dbReference>
<evidence type="ECO:0000256" key="1">
    <source>
        <dbReference type="ARBA" id="ARBA00004985"/>
    </source>
</evidence>
<evidence type="ECO:0000256" key="2">
    <source>
        <dbReference type="ARBA" id="ARBA00022605"/>
    </source>
</evidence>
<dbReference type="InterPro" id="IPR012134">
    <property type="entry name" value="Glu-5-SA_DH"/>
</dbReference>
<evidence type="ECO:0000259" key="8">
    <source>
        <dbReference type="Pfam" id="PF00171"/>
    </source>
</evidence>
<evidence type="ECO:0000256" key="6">
    <source>
        <dbReference type="ARBA" id="ARBA00049024"/>
    </source>
</evidence>
<dbReference type="InterPro" id="IPR000965">
    <property type="entry name" value="GPR_dom"/>
</dbReference>
<dbReference type="SUPFAM" id="SSF53720">
    <property type="entry name" value="ALDH-like"/>
    <property type="match status" value="1"/>
</dbReference>
<proteinExistence type="inferred from homology"/>
<evidence type="ECO:0000256" key="7">
    <source>
        <dbReference type="HAMAP-Rule" id="MF_00412"/>
    </source>
</evidence>
<keyword evidence="7" id="KW-0963">Cytoplasm</keyword>
<dbReference type="InterPro" id="IPR016163">
    <property type="entry name" value="Ald_DH_C"/>
</dbReference>
<dbReference type="EMBL" id="FOGK01000007">
    <property type="protein sequence ID" value="SER45333.1"/>
    <property type="molecule type" value="Genomic_DNA"/>
</dbReference>
<feature type="domain" description="Aldehyde dehydrogenase" evidence="8">
    <location>
        <begin position="315"/>
        <end position="406"/>
    </location>
</feature>
<comment type="similarity">
    <text evidence="7">Belongs to the gamma-glutamyl phosphate reductase family.</text>
</comment>
<keyword evidence="2 7" id="KW-0028">Amino-acid biosynthesis</keyword>
<dbReference type="EMBL" id="JQBY01000008">
    <property type="protein sequence ID" value="KRN82628.1"/>
    <property type="molecule type" value="Genomic_DNA"/>
</dbReference>
<evidence type="ECO:0000313" key="10">
    <source>
        <dbReference type="EMBL" id="SER45333.1"/>
    </source>
</evidence>